<sequence length="136" mass="15178">MHFASASTTVRPILWPKSPTNRATTTTTTKRICCSTCRALFSPPRGIPAYTMEQMVTLNSNLQHEDYYEQLKVQSDLLLIIPGGDARTLVRNILTKLISPAVSKKIHCGGKSKLFLFKNSRIHGFLLGCNTRVGER</sequence>
<name>A0AAV2TR73_CALDB</name>
<protein>
    <submittedName>
        <fullName evidence="1">Uncharacterized protein</fullName>
    </submittedName>
</protein>
<organism evidence="1 2">
    <name type="scientific">Calicophoron daubneyi</name>
    <name type="common">Rumen fluke</name>
    <name type="synonym">Paramphistomum daubneyi</name>
    <dbReference type="NCBI Taxonomy" id="300641"/>
    <lineage>
        <taxon>Eukaryota</taxon>
        <taxon>Metazoa</taxon>
        <taxon>Spiralia</taxon>
        <taxon>Lophotrochozoa</taxon>
        <taxon>Platyhelminthes</taxon>
        <taxon>Trematoda</taxon>
        <taxon>Digenea</taxon>
        <taxon>Plagiorchiida</taxon>
        <taxon>Pronocephalata</taxon>
        <taxon>Paramphistomoidea</taxon>
        <taxon>Paramphistomidae</taxon>
        <taxon>Calicophoron</taxon>
    </lineage>
</organism>
<comment type="caution">
    <text evidence="1">The sequence shown here is derived from an EMBL/GenBank/DDBJ whole genome shotgun (WGS) entry which is preliminary data.</text>
</comment>
<evidence type="ECO:0000313" key="2">
    <source>
        <dbReference type="Proteomes" id="UP001497525"/>
    </source>
</evidence>
<accession>A0AAV2TR73</accession>
<dbReference type="Proteomes" id="UP001497525">
    <property type="component" value="Unassembled WGS sequence"/>
</dbReference>
<evidence type="ECO:0000313" key="1">
    <source>
        <dbReference type="EMBL" id="CAL5139270.1"/>
    </source>
</evidence>
<proteinExistence type="predicted"/>
<dbReference type="EMBL" id="CAXLJL010000600">
    <property type="protein sequence ID" value="CAL5139270.1"/>
    <property type="molecule type" value="Genomic_DNA"/>
</dbReference>
<reference evidence="1" key="1">
    <citation type="submission" date="2024-06" db="EMBL/GenBank/DDBJ databases">
        <authorList>
            <person name="Liu X."/>
            <person name="Lenzi L."/>
            <person name="Haldenby T S."/>
            <person name="Uol C."/>
        </authorList>
    </citation>
    <scope>NUCLEOTIDE SEQUENCE</scope>
</reference>
<gene>
    <name evidence="1" type="ORF">CDAUBV1_LOCUS14302</name>
</gene>
<dbReference type="AlphaFoldDB" id="A0AAV2TR73"/>